<evidence type="ECO:0000313" key="1">
    <source>
        <dbReference type="EMBL" id="OSJ32534.1"/>
    </source>
</evidence>
<dbReference type="EMBL" id="NAFL01000248">
    <property type="protein sequence ID" value="OSJ32534.1"/>
    <property type="molecule type" value="Genomic_DNA"/>
</dbReference>
<reference evidence="1 2" key="1">
    <citation type="submission" date="2017-03" db="EMBL/GenBank/DDBJ databases">
        <title>Whole genome sequences of fourteen strains of Bradyrhizobium canariense and one strain of Bradyrhizobium japonicum isolated from Lupinus (Papilionoideae: Genisteae) species in Algeria.</title>
        <authorList>
            <person name="Crovadore J."/>
            <person name="Chekireb D."/>
            <person name="Brachmann A."/>
            <person name="Chablais R."/>
            <person name="Cochard B."/>
            <person name="Lefort F."/>
        </authorList>
    </citation>
    <scope>NUCLEOTIDE SEQUENCE [LARGE SCALE GENOMIC DNA]</scope>
    <source>
        <strain evidence="1 2">UBMA197</strain>
    </source>
</reference>
<dbReference type="Pfam" id="PF24806">
    <property type="entry name" value="DUF7706"/>
    <property type="match status" value="1"/>
</dbReference>
<accession>A0A1Y2JNW4</accession>
<dbReference type="AlphaFoldDB" id="A0A1Y2JNW4"/>
<evidence type="ECO:0000313" key="2">
    <source>
        <dbReference type="Proteomes" id="UP000193335"/>
    </source>
</evidence>
<dbReference type="InterPro" id="IPR056123">
    <property type="entry name" value="DUF7706"/>
</dbReference>
<proteinExistence type="predicted"/>
<protein>
    <submittedName>
        <fullName evidence="1">Uncharacterized protein</fullName>
    </submittedName>
</protein>
<dbReference type="Proteomes" id="UP000193335">
    <property type="component" value="Unassembled WGS sequence"/>
</dbReference>
<comment type="caution">
    <text evidence="1">The sequence shown here is derived from an EMBL/GenBank/DDBJ whole genome shotgun (WGS) entry which is preliminary data.</text>
</comment>
<organism evidence="1 2">
    <name type="scientific">Bradyrhizobium japonicum</name>
    <dbReference type="NCBI Taxonomy" id="375"/>
    <lineage>
        <taxon>Bacteria</taxon>
        <taxon>Pseudomonadati</taxon>
        <taxon>Pseudomonadota</taxon>
        <taxon>Alphaproteobacteria</taxon>
        <taxon>Hyphomicrobiales</taxon>
        <taxon>Nitrobacteraceae</taxon>
        <taxon>Bradyrhizobium</taxon>
    </lineage>
</organism>
<gene>
    <name evidence="1" type="ORF">BSZ19_18450</name>
</gene>
<sequence>MATIKIDIPDDEAEALAQLCKRIGCNSMRELSDGDDAIKALERGLWKLRQAIAGAGIEVR</sequence>
<name>A0A1Y2JNW4_BRAJP</name>
<dbReference type="RefSeq" id="WP_085401148.1">
    <property type="nucleotide sequence ID" value="NZ_NAFL01000248.1"/>
</dbReference>